<dbReference type="GO" id="GO:0016787">
    <property type="term" value="F:hydrolase activity"/>
    <property type="evidence" value="ECO:0007669"/>
    <property type="project" value="InterPro"/>
</dbReference>
<gene>
    <name evidence="3" type="ORF">DFP98_13980</name>
</gene>
<dbReference type="RefSeq" id="WP_181918104.1">
    <property type="nucleotide sequence ID" value="NZ_QRDZ01000039.1"/>
</dbReference>
<protein>
    <submittedName>
        <fullName evidence="3">Uncharacterized protein DUF1080</fullName>
    </submittedName>
</protein>
<sequence length="689" mass="75872">MLKKSASLVVALIAIMMSIGSVNSYAVTPQSHLKYFGFYGIEGMLHDGGFNFVDDIDNLGITNVNVQSWAFINGDETVQQMAPRVRSFYQELKDKNMVIFQSIDGLLFKKAPGGHLGNGLSTLRADYLQRWSDYKQYVLSGYEDQIAGFYISDEPYLAGITESDFRTGCLLVKNDFPNKKRIVIEGLEAFDPAAFGHAQPPVSDTYFDDVTDVGFDGYNGYLFFDNNGPDGNLGFQAHTLSILKSKATKNQDLWVVTVGAYHHGWNGTMESQQNSMRVNLMKNLEMALGEPRVVGMLVWAFHDGIIPNNEWDGFNQYSVKPESKWYDPALKNLFASIGKMIINGQPSDNLFSSSIDFGHSQGGVNGFSYQEEQGWNYSDLIWDNANGRWKSSISGRSTWIGHDEVSADTSNSSRQWTAPKAGKIRISSQTNFRKAVPGGDGVGMVIMNRSTGEQIYPYSGTWAQIGPNDTDLYGGISFNVLTTVNQGDVIEFKTTQLGTSDFDRAYLSPVIAYESNAVFYDSFDDGDANGWTTYGNGGFSVQDGEYAANNGGSFIATADNTNFSDFVYEADVYPEDNGDPQLLFRVSNPSSTGYTGYAFGLKAYQDKVYVEKVNGTGYSILGEAAAAIDNNNWYHIKVVAQGSSIKVFLNRSSTPVLSITDSSFASGSVGLRWGWVHARFDNIAVDAIN</sequence>
<dbReference type="SUPFAM" id="SSF49899">
    <property type="entry name" value="Concanavalin A-like lectins/glucanases"/>
    <property type="match status" value="1"/>
</dbReference>
<accession>A0A3D9I409</accession>
<dbReference type="Gene3D" id="2.60.120.560">
    <property type="entry name" value="Exo-inulinase, domain 1"/>
    <property type="match status" value="1"/>
</dbReference>
<evidence type="ECO:0000313" key="4">
    <source>
        <dbReference type="Proteomes" id="UP000256977"/>
    </source>
</evidence>
<organism evidence="3 4">
    <name type="scientific">Cohnella phaseoli</name>
    <dbReference type="NCBI Taxonomy" id="456490"/>
    <lineage>
        <taxon>Bacteria</taxon>
        <taxon>Bacillati</taxon>
        <taxon>Bacillota</taxon>
        <taxon>Bacilli</taxon>
        <taxon>Bacillales</taxon>
        <taxon>Paenibacillaceae</taxon>
        <taxon>Cohnella</taxon>
    </lineage>
</organism>
<dbReference type="InterPro" id="IPR017853">
    <property type="entry name" value="GH"/>
</dbReference>
<keyword evidence="4" id="KW-1185">Reference proteome</keyword>
<feature type="chain" id="PRO_5017645024" evidence="1">
    <location>
        <begin position="27"/>
        <end position="689"/>
    </location>
</feature>
<dbReference type="InterPro" id="IPR010496">
    <property type="entry name" value="AL/BT2_dom"/>
</dbReference>
<dbReference type="Pfam" id="PF06439">
    <property type="entry name" value="3keto-disac_hyd"/>
    <property type="match status" value="1"/>
</dbReference>
<dbReference type="EMBL" id="QRDZ01000039">
    <property type="protein sequence ID" value="RED56522.1"/>
    <property type="molecule type" value="Genomic_DNA"/>
</dbReference>
<dbReference type="Proteomes" id="UP000256977">
    <property type="component" value="Unassembled WGS sequence"/>
</dbReference>
<feature type="signal peptide" evidence="1">
    <location>
        <begin position="1"/>
        <end position="26"/>
    </location>
</feature>
<feature type="domain" description="3-keto-alpha-glucoside-1,2-lyase/3-keto-2-hydroxy-glucal hydratase" evidence="2">
    <location>
        <begin position="522"/>
        <end position="685"/>
    </location>
</feature>
<proteinExistence type="predicted"/>
<comment type="caution">
    <text evidence="3">The sequence shown here is derived from an EMBL/GenBank/DDBJ whole genome shotgun (WGS) entry which is preliminary data.</text>
</comment>
<dbReference type="SUPFAM" id="SSF51445">
    <property type="entry name" value="(Trans)glycosidases"/>
    <property type="match status" value="1"/>
</dbReference>
<dbReference type="InterPro" id="IPR013320">
    <property type="entry name" value="ConA-like_dom_sf"/>
</dbReference>
<keyword evidence="1" id="KW-0732">Signal</keyword>
<dbReference type="AlphaFoldDB" id="A0A3D9I409"/>
<name>A0A3D9I409_9BACL</name>
<evidence type="ECO:0000256" key="1">
    <source>
        <dbReference type="SAM" id="SignalP"/>
    </source>
</evidence>
<reference evidence="3 4" key="1">
    <citation type="submission" date="2018-07" db="EMBL/GenBank/DDBJ databases">
        <title>Genomic Encyclopedia of Type Strains, Phase III (KMG-III): the genomes of soil and plant-associated and newly described type strains.</title>
        <authorList>
            <person name="Whitman W."/>
        </authorList>
    </citation>
    <scope>NUCLEOTIDE SEQUENCE [LARGE SCALE GENOMIC DNA]</scope>
    <source>
        <strain evidence="3 4">CECT 7287</strain>
    </source>
</reference>
<evidence type="ECO:0000259" key="2">
    <source>
        <dbReference type="Pfam" id="PF06439"/>
    </source>
</evidence>
<evidence type="ECO:0000313" key="3">
    <source>
        <dbReference type="EMBL" id="RED56522.1"/>
    </source>
</evidence>